<name>A0A0D0D5Y6_9AGAM</name>
<dbReference type="InParanoid" id="A0A0D0D5Y6"/>
<feature type="region of interest" description="Disordered" evidence="1">
    <location>
        <begin position="85"/>
        <end position="111"/>
    </location>
</feature>
<dbReference type="OrthoDB" id="2684755at2759"/>
<dbReference type="AlphaFoldDB" id="A0A0D0D5Y6"/>
<organism evidence="2 3">
    <name type="scientific">Paxillus rubicundulus Ve08.2h10</name>
    <dbReference type="NCBI Taxonomy" id="930991"/>
    <lineage>
        <taxon>Eukaryota</taxon>
        <taxon>Fungi</taxon>
        <taxon>Dikarya</taxon>
        <taxon>Basidiomycota</taxon>
        <taxon>Agaricomycotina</taxon>
        <taxon>Agaricomycetes</taxon>
        <taxon>Agaricomycetidae</taxon>
        <taxon>Boletales</taxon>
        <taxon>Paxilineae</taxon>
        <taxon>Paxillaceae</taxon>
        <taxon>Paxillus</taxon>
    </lineage>
</organism>
<dbReference type="Proteomes" id="UP000054538">
    <property type="component" value="Unassembled WGS sequence"/>
</dbReference>
<accession>A0A0D0D5Y6</accession>
<evidence type="ECO:0000313" key="2">
    <source>
        <dbReference type="EMBL" id="KIK72295.1"/>
    </source>
</evidence>
<dbReference type="EMBL" id="KN830992">
    <property type="protein sequence ID" value="KIK72295.1"/>
    <property type="molecule type" value="Genomic_DNA"/>
</dbReference>
<evidence type="ECO:0000256" key="1">
    <source>
        <dbReference type="SAM" id="MobiDB-lite"/>
    </source>
</evidence>
<sequence length="195" mass="21330">MARQKVASRKAAALLEPLSPRKLRTRKGATTASLTGTDKELETSLPYLHKNKEAGKLAHKHAKKTQNNYNGYVARGIKWLEGHFAPDSTEGPGTMTMHGGSRGSQLGGTTSDEPYEDPVFKHAFNPTPNHCLDKALALFISWKCFHQNCGKSTSDALRFTLPYTETVTRTAGNGCIMNSSSTGKATLCNLQRYKT</sequence>
<keyword evidence="3" id="KW-1185">Reference proteome</keyword>
<evidence type="ECO:0000313" key="3">
    <source>
        <dbReference type="Proteomes" id="UP000054538"/>
    </source>
</evidence>
<reference evidence="2 3" key="1">
    <citation type="submission" date="2014-04" db="EMBL/GenBank/DDBJ databases">
        <authorList>
            <consortium name="DOE Joint Genome Institute"/>
            <person name="Kuo A."/>
            <person name="Kohler A."/>
            <person name="Jargeat P."/>
            <person name="Nagy L.G."/>
            <person name="Floudas D."/>
            <person name="Copeland A."/>
            <person name="Barry K.W."/>
            <person name="Cichocki N."/>
            <person name="Veneault-Fourrey C."/>
            <person name="LaButti K."/>
            <person name="Lindquist E.A."/>
            <person name="Lipzen A."/>
            <person name="Lundell T."/>
            <person name="Morin E."/>
            <person name="Murat C."/>
            <person name="Sun H."/>
            <person name="Tunlid A."/>
            <person name="Henrissat B."/>
            <person name="Grigoriev I.V."/>
            <person name="Hibbett D.S."/>
            <person name="Martin F."/>
            <person name="Nordberg H.P."/>
            <person name="Cantor M.N."/>
            <person name="Hua S.X."/>
        </authorList>
    </citation>
    <scope>NUCLEOTIDE SEQUENCE [LARGE SCALE GENOMIC DNA]</scope>
    <source>
        <strain evidence="2 3">Ve08.2h10</strain>
    </source>
</reference>
<dbReference type="STRING" id="930991.A0A0D0D5Y6"/>
<reference evidence="3" key="2">
    <citation type="submission" date="2015-01" db="EMBL/GenBank/DDBJ databases">
        <title>Evolutionary Origins and Diversification of the Mycorrhizal Mutualists.</title>
        <authorList>
            <consortium name="DOE Joint Genome Institute"/>
            <consortium name="Mycorrhizal Genomics Consortium"/>
            <person name="Kohler A."/>
            <person name="Kuo A."/>
            <person name="Nagy L.G."/>
            <person name="Floudas D."/>
            <person name="Copeland A."/>
            <person name="Barry K.W."/>
            <person name="Cichocki N."/>
            <person name="Veneault-Fourrey C."/>
            <person name="LaButti K."/>
            <person name="Lindquist E.A."/>
            <person name="Lipzen A."/>
            <person name="Lundell T."/>
            <person name="Morin E."/>
            <person name="Murat C."/>
            <person name="Riley R."/>
            <person name="Ohm R."/>
            <person name="Sun H."/>
            <person name="Tunlid A."/>
            <person name="Henrissat B."/>
            <person name="Grigoriev I.V."/>
            <person name="Hibbett D.S."/>
            <person name="Martin F."/>
        </authorList>
    </citation>
    <scope>NUCLEOTIDE SEQUENCE [LARGE SCALE GENOMIC DNA]</scope>
    <source>
        <strain evidence="3">Ve08.2h10</strain>
    </source>
</reference>
<dbReference type="HOGENOM" id="CLU_120590_0_0_1"/>
<proteinExistence type="predicted"/>
<gene>
    <name evidence="2" type="ORF">PAXRUDRAFT_836491</name>
</gene>
<protein>
    <submittedName>
        <fullName evidence="2">Uncharacterized protein</fullName>
    </submittedName>
</protein>